<dbReference type="AlphaFoldDB" id="A0A3R5Y821"/>
<comment type="cofactor">
    <cofactor evidence="1">
        <name>FAD</name>
        <dbReference type="ChEBI" id="CHEBI:57692"/>
    </cofactor>
</comment>
<keyword evidence="3" id="KW-0274">FAD</keyword>
<keyword evidence="4" id="KW-0560">Oxidoreductase</keyword>
<feature type="chain" id="PRO_5018759061" evidence="5">
    <location>
        <begin position="32"/>
        <end position="571"/>
    </location>
</feature>
<evidence type="ECO:0000313" key="7">
    <source>
        <dbReference type="EMBL" id="QAR33927.1"/>
    </source>
</evidence>
<keyword evidence="2" id="KW-0285">Flavoprotein</keyword>
<dbReference type="InterPro" id="IPR036188">
    <property type="entry name" value="FAD/NAD-bd_sf"/>
</dbReference>
<dbReference type="PANTHER" id="PTHR43400">
    <property type="entry name" value="FUMARATE REDUCTASE"/>
    <property type="match status" value="1"/>
</dbReference>
<organism evidence="7 8">
    <name type="scientific">Geovibrio thiophilus</name>
    <dbReference type="NCBI Taxonomy" id="139438"/>
    <lineage>
        <taxon>Bacteria</taxon>
        <taxon>Pseudomonadati</taxon>
        <taxon>Deferribacterota</taxon>
        <taxon>Deferribacteres</taxon>
        <taxon>Deferribacterales</taxon>
        <taxon>Geovibrionaceae</taxon>
        <taxon>Geovibrio</taxon>
    </lineage>
</organism>
<evidence type="ECO:0000313" key="8">
    <source>
        <dbReference type="Proteomes" id="UP000287502"/>
    </source>
</evidence>
<dbReference type="NCBIfam" id="TIGR01409">
    <property type="entry name" value="TAT_signal_seq"/>
    <property type="match status" value="1"/>
</dbReference>
<evidence type="ECO:0000256" key="3">
    <source>
        <dbReference type="ARBA" id="ARBA00022827"/>
    </source>
</evidence>
<dbReference type="InterPro" id="IPR050315">
    <property type="entry name" value="FAD-oxidoreductase_2"/>
</dbReference>
<accession>A0A3R5Y821</accession>
<dbReference type="InterPro" id="IPR019546">
    <property type="entry name" value="TAT_signal_bac_arc"/>
</dbReference>
<feature type="domain" description="FAD-dependent oxidoreductase 2 FAD-binding" evidence="6">
    <location>
        <begin position="46"/>
        <end position="550"/>
    </location>
</feature>
<dbReference type="SUPFAM" id="SSF56425">
    <property type="entry name" value="Succinate dehydrogenase/fumarate reductase flavoprotein, catalytic domain"/>
    <property type="match status" value="1"/>
</dbReference>
<evidence type="ECO:0000256" key="1">
    <source>
        <dbReference type="ARBA" id="ARBA00001974"/>
    </source>
</evidence>
<evidence type="ECO:0000256" key="4">
    <source>
        <dbReference type="ARBA" id="ARBA00023002"/>
    </source>
</evidence>
<gene>
    <name evidence="7" type="ORF">EP073_11080</name>
</gene>
<dbReference type="Proteomes" id="UP000287502">
    <property type="component" value="Chromosome"/>
</dbReference>
<dbReference type="InterPro" id="IPR003953">
    <property type="entry name" value="FAD-dep_OxRdtase_2_FAD-bd"/>
</dbReference>
<reference evidence="7 8" key="1">
    <citation type="submission" date="2019-01" db="EMBL/GenBank/DDBJ databases">
        <title>Geovibrio thiophilus DSM 11263, complete genome.</title>
        <authorList>
            <person name="Spring S."/>
            <person name="Bunk B."/>
            <person name="Sproer C."/>
        </authorList>
    </citation>
    <scope>NUCLEOTIDE SEQUENCE [LARGE SCALE GENOMIC DNA]</scope>
    <source>
        <strain evidence="7 8">DSM 11263</strain>
    </source>
</reference>
<evidence type="ECO:0000256" key="2">
    <source>
        <dbReference type="ARBA" id="ARBA00022630"/>
    </source>
</evidence>
<keyword evidence="8" id="KW-1185">Reference proteome</keyword>
<proteinExistence type="predicted"/>
<dbReference type="Gene3D" id="3.50.50.60">
    <property type="entry name" value="FAD/NAD(P)-binding domain"/>
    <property type="match status" value="2"/>
</dbReference>
<dbReference type="GO" id="GO:0008202">
    <property type="term" value="P:steroid metabolic process"/>
    <property type="evidence" value="ECO:0007669"/>
    <property type="project" value="UniProtKB-ARBA"/>
</dbReference>
<dbReference type="GO" id="GO:0016491">
    <property type="term" value="F:oxidoreductase activity"/>
    <property type="evidence" value="ECO:0007669"/>
    <property type="project" value="UniProtKB-KW"/>
</dbReference>
<dbReference type="PROSITE" id="PS51318">
    <property type="entry name" value="TAT"/>
    <property type="match status" value="1"/>
</dbReference>
<dbReference type="InterPro" id="IPR006311">
    <property type="entry name" value="TAT_signal"/>
</dbReference>
<dbReference type="SUPFAM" id="SSF51905">
    <property type="entry name" value="FAD/NAD(P)-binding domain"/>
    <property type="match status" value="1"/>
</dbReference>
<dbReference type="RefSeq" id="WP_128467212.1">
    <property type="nucleotide sequence ID" value="NZ_CP035108.1"/>
</dbReference>
<dbReference type="PRINTS" id="PR00411">
    <property type="entry name" value="PNDRDTASEI"/>
</dbReference>
<sequence>MSISRRNFIKKATVVAGAATIGAMLPDAVNAAPVQVPKKWDYETEIVVVGFGGAGACAAIEAANAGTSSIILEKQVEKTHYPNSRMSGGIFHSTVKEYKREALKQYALALFSGQNLPWKLESEEDPIVAEGLADLWADYIPNIIPWLQSIDPAFKPTMGSFVSKGASFPDFPGAKDSGYSVHTSSFSGYTRSMTGTKDLPYMQKEYGEAFFALLKKGVDDRKNKIRVFYESPAVDLVQNNKGEIIGVLADQKGKTISVKAKKAVILTCGGYEYNFEMRRAFLEGQGTEGWAFYGTTANTGDGISMAMKVGAGLAKVGKAASRLIAAPPVRHNGLKIGIITPAVGRPHSIMVNAFGDRYLAETKITDDPSRYFSYKEAVRFNIDTLRYPNSPSWLIMDQQIIDAGPLTNMAISTSAYDFLPWTADNQDAIKRGWIMKADTLQQLAQMIKNHPENKEQMVPENLEAAVKKFNEACAAGEDKEFGRRKVTLKPVEKAPYYAMPLYAGGPNTKGGIKCNEKRQVLEWTGKVIPHLYTAGEISSALKFVYQGGGNITECVVMGRAAGRNAADEKPL</sequence>
<keyword evidence="5" id="KW-0732">Signal</keyword>
<dbReference type="PANTHER" id="PTHR43400:SF10">
    <property type="entry name" value="3-OXOSTEROID 1-DEHYDROGENASE"/>
    <property type="match status" value="1"/>
</dbReference>
<dbReference type="Pfam" id="PF00890">
    <property type="entry name" value="FAD_binding_2"/>
    <property type="match status" value="1"/>
</dbReference>
<dbReference type="EMBL" id="CP035108">
    <property type="protein sequence ID" value="QAR33927.1"/>
    <property type="molecule type" value="Genomic_DNA"/>
</dbReference>
<evidence type="ECO:0000256" key="5">
    <source>
        <dbReference type="SAM" id="SignalP"/>
    </source>
</evidence>
<dbReference type="Gene3D" id="3.90.700.10">
    <property type="entry name" value="Succinate dehydrogenase/fumarate reductase flavoprotein, catalytic domain"/>
    <property type="match status" value="1"/>
</dbReference>
<dbReference type="KEGG" id="gtl:EP073_11080"/>
<evidence type="ECO:0000259" key="6">
    <source>
        <dbReference type="Pfam" id="PF00890"/>
    </source>
</evidence>
<dbReference type="OrthoDB" id="9806724at2"/>
<name>A0A3R5Y821_9BACT</name>
<dbReference type="InterPro" id="IPR027477">
    <property type="entry name" value="Succ_DH/fumarate_Rdtase_cat_sf"/>
</dbReference>
<protein>
    <submittedName>
        <fullName evidence="7">FAD-binding protein</fullName>
    </submittedName>
</protein>
<feature type="signal peptide" evidence="5">
    <location>
        <begin position="1"/>
        <end position="31"/>
    </location>
</feature>